<reference evidence="1 2" key="1">
    <citation type="submission" date="2021-03" db="EMBL/GenBank/DDBJ databases">
        <authorList>
            <person name="King G.J."/>
            <person name="Bancroft I."/>
            <person name="Baten A."/>
            <person name="Bloomfield J."/>
            <person name="Borpatragohain P."/>
            <person name="He Z."/>
            <person name="Irish N."/>
            <person name="Irwin J."/>
            <person name="Liu K."/>
            <person name="Mauleon R.P."/>
            <person name="Moore J."/>
            <person name="Morris R."/>
            <person name="Ostergaard L."/>
            <person name="Wang B."/>
            <person name="Wells R."/>
        </authorList>
    </citation>
    <scope>NUCLEOTIDE SEQUENCE [LARGE SCALE GENOMIC DNA]</scope>
    <source>
        <strain evidence="1">R-o-18</strain>
        <tissue evidence="1">Leaf</tissue>
    </source>
</reference>
<organism evidence="1 2">
    <name type="scientific">Brassica rapa subsp. trilocularis</name>
    <dbReference type="NCBI Taxonomy" id="1813537"/>
    <lineage>
        <taxon>Eukaryota</taxon>
        <taxon>Viridiplantae</taxon>
        <taxon>Streptophyta</taxon>
        <taxon>Embryophyta</taxon>
        <taxon>Tracheophyta</taxon>
        <taxon>Spermatophyta</taxon>
        <taxon>Magnoliopsida</taxon>
        <taxon>eudicotyledons</taxon>
        <taxon>Gunneridae</taxon>
        <taxon>Pentapetalae</taxon>
        <taxon>rosids</taxon>
        <taxon>malvids</taxon>
        <taxon>Brassicales</taxon>
        <taxon>Brassicaceae</taxon>
        <taxon>Brassiceae</taxon>
        <taxon>Brassica</taxon>
    </lineage>
</organism>
<dbReference type="EMBL" id="JADBGQ010000005">
    <property type="protein sequence ID" value="KAG5397857.1"/>
    <property type="molecule type" value="Genomic_DNA"/>
</dbReference>
<protein>
    <recommendedName>
        <fullName evidence="3">Peptidase A1 domain-containing protein</fullName>
    </recommendedName>
</protein>
<name>A0ABQ7MGW5_BRACM</name>
<sequence>MFGRLCQIKWHSHRATVHKLIAVKSASGQTTVGIDPQVMPRSGGMAIFRGCLFVVVKVNGFTHFKKKRNSIVAFGSGYSNSSNDQNPIVYIEDTTRKAHK</sequence>
<evidence type="ECO:0000313" key="2">
    <source>
        <dbReference type="Proteomes" id="UP000823674"/>
    </source>
</evidence>
<dbReference type="Proteomes" id="UP000823674">
    <property type="component" value="Chromosome A05"/>
</dbReference>
<gene>
    <name evidence="1" type="primary">A05p034410.1_BraROA</name>
    <name evidence="1" type="ORF">IGI04_019671</name>
</gene>
<accession>A0ABQ7MGW5</accession>
<evidence type="ECO:0000313" key="1">
    <source>
        <dbReference type="EMBL" id="KAG5397857.1"/>
    </source>
</evidence>
<comment type="caution">
    <text evidence="1">The sequence shown here is derived from an EMBL/GenBank/DDBJ whole genome shotgun (WGS) entry which is preliminary data.</text>
</comment>
<evidence type="ECO:0008006" key="3">
    <source>
        <dbReference type="Google" id="ProtNLM"/>
    </source>
</evidence>
<proteinExistence type="predicted"/>
<keyword evidence="2" id="KW-1185">Reference proteome</keyword>